<accession>A0A061R9P5</accession>
<dbReference type="EMBL" id="GBEZ01016634">
    <property type="protein sequence ID" value="JAC69632.1"/>
    <property type="molecule type" value="Transcribed_RNA"/>
</dbReference>
<protein>
    <submittedName>
        <fullName evidence="1">Uncharacterized protein</fullName>
    </submittedName>
</protein>
<reference evidence="1" key="1">
    <citation type="submission" date="2014-05" db="EMBL/GenBank/DDBJ databases">
        <title>The transcriptome of the halophilic microalga Tetraselmis sp. GSL018 isolated from the Great Salt Lake, Utah.</title>
        <authorList>
            <person name="Jinkerson R.E."/>
            <person name="D'Adamo S."/>
            <person name="Posewitz M.C."/>
        </authorList>
    </citation>
    <scope>NUCLEOTIDE SEQUENCE</scope>
    <source>
        <strain evidence="1">GSL018</strain>
    </source>
</reference>
<dbReference type="AlphaFoldDB" id="A0A061R9P5"/>
<sequence>MMSKFVFGIVNGRTKGWNSGNLVYVLATFPVWTRKRFSKET</sequence>
<organism evidence="1">
    <name type="scientific">Tetraselmis sp. GSL018</name>
    <dbReference type="NCBI Taxonomy" id="582737"/>
    <lineage>
        <taxon>Eukaryota</taxon>
        <taxon>Viridiplantae</taxon>
        <taxon>Chlorophyta</taxon>
        <taxon>core chlorophytes</taxon>
        <taxon>Chlorodendrophyceae</taxon>
        <taxon>Chlorodendrales</taxon>
        <taxon>Chlorodendraceae</taxon>
        <taxon>Tetraselmis</taxon>
    </lineage>
</organism>
<evidence type="ECO:0000313" key="1">
    <source>
        <dbReference type="EMBL" id="JAC69632.1"/>
    </source>
</evidence>
<gene>
    <name evidence="1" type="ORF">TSPGSL018_5925</name>
</gene>
<proteinExistence type="predicted"/>
<name>A0A061R9P5_9CHLO</name>